<keyword evidence="2" id="KW-1185">Reference proteome</keyword>
<reference evidence="1" key="2">
    <citation type="submission" date="2021-02" db="EMBL/GenBank/DDBJ databases">
        <authorList>
            <person name="Kimball J.A."/>
            <person name="Haas M.W."/>
            <person name="Macchietto M."/>
            <person name="Kono T."/>
            <person name="Duquette J."/>
            <person name="Shao M."/>
        </authorList>
    </citation>
    <scope>NUCLEOTIDE SEQUENCE</scope>
    <source>
        <tissue evidence="1">Fresh leaf tissue</tissue>
    </source>
</reference>
<dbReference type="AlphaFoldDB" id="A0A8J5WYJ7"/>
<dbReference type="EMBL" id="JAAALK010000079">
    <property type="protein sequence ID" value="KAG8095868.1"/>
    <property type="molecule type" value="Genomic_DNA"/>
</dbReference>
<comment type="caution">
    <text evidence="1">The sequence shown here is derived from an EMBL/GenBank/DDBJ whole genome shotgun (WGS) entry which is preliminary data.</text>
</comment>
<proteinExistence type="predicted"/>
<gene>
    <name evidence="1" type="ORF">GUJ93_ZPchr0013g36101</name>
</gene>
<name>A0A8J5WYJ7_ZIZPA</name>
<sequence length="66" mass="7399">MEESVKNAVQDHLEPSIMARLPGDEAIPELHKGEVVIFEAFFEVGLRFPALGLLAEVLRFYNVDLS</sequence>
<reference evidence="1" key="1">
    <citation type="journal article" date="2021" name="bioRxiv">
        <title>Whole Genome Assembly and Annotation of Northern Wild Rice, Zizania palustris L., Supports a Whole Genome Duplication in the Zizania Genus.</title>
        <authorList>
            <person name="Haas M."/>
            <person name="Kono T."/>
            <person name="Macchietto M."/>
            <person name="Millas R."/>
            <person name="McGilp L."/>
            <person name="Shao M."/>
            <person name="Duquette J."/>
            <person name="Hirsch C.N."/>
            <person name="Kimball J."/>
        </authorList>
    </citation>
    <scope>NUCLEOTIDE SEQUENCE</scope>
    <source>
        <tissue evidence="1">Fresh leaf tissue</tissue>
    </source>
</reference>
<dbReference type="OrthoDB" id="685425at2759"/>
<dbReference type="Proteomes" id="UP000729402">
    <property type="component" value="Unassembled WGS sequence"/>
</dbReference>
<evidence type="ECO:0000313" key="1">
    <source>
        <dbReference type="EMBL" id="KAG8095868.1"/>
    </source>
</evidence>
<organism evidence="1 2">
    <name type="scientific">Zizania palustris</name>
    <name type="common">Northern wild rice</name>
    <dbReference type="NCBI Taxonomy" id="103762"/>
    <lineage>
        <taxon>Eukaryota</taxon>
        <taxon>Viridiplantae</taxon>
        <taxon>Streptophyta</taxon>
        <taxon>Embryophyta</taxon>
        <taxon>Tracheophyta</taxon>
        <taxon>Spermatophyta</taxon>
        <taxon>Magnoliopsida</taxon>
        <taxon>Liliopsida</taxon>
        <taxon>Poales</taxon>
        <taxon>Poaceae</taxon>
        <taxon>BOP clade</taxon>
        <taxon>Oryzoideae</taxon>
        <taxon>Oryzeae</taxon>
        <taxon>Zizaniinae</taxon>
        <taxon>Zizania</taxon>
    </lineage>
</organism>
<accession>A0A8J5WYJ7</accession>
<protein>
    <submittedName>
        <fullName evidence="1">Uncharacterized protein</fullName>
    </submittedName>
</protein>
<evidence type="ECO:0000313" key="2">
    <source>
        <dbReference type="Proteomes" id="UP000729402"/>
    </source>
</evidence>